<accession>A0ABS4SMH1</accession>
<protein>
    <recommendedName>
        <fullName evidence="3">Transposase</fullName>
    </recommendedName>
</protein>
<evidence type="ECO:0008006" key="3">
    <source>
        <dbReference type="Google" id="ProtNLM"/>
    </source>
</evidence>
<name>A0ABS4SMH1_9PROT</name>
<dbReference type="Proteomes" id="UP000781958">
    <property type="component" value="Unassembled WGS sequence"/>
</dbReference>
<dbReference type="RefSeq" id="WP_209767681.1">
    <property type="nucleotide sequence ID" value="NZ_JAGINP010000012.1"/>
</dbReference>
<proteinExistence type="predicted"/>
<dbReference type="EMBL" id="JAGINP010000012">
    <property type="protein sequence ID" value="MBP2293759.1"/>
    <property type="molecule type" value="Genomic_DNA"/>
</dbReference>
<reference evidence="1 2" key="1">
    <citation type="submission" date="2021-03" db="EMBL/GenBank/DDBJ databases">
        <title>Genomic Encyclopedia of Type Strains, Phase III (KMG-III): the genomes of soil and plant-associated and newly described type strains.</title>
        <authorList>
            <person name="Whitman W."/>
        </authorList>
    </citation>
    <scope>NUCLEOTIDE SEQUENCE [LARGE SCALE GENOMIC DNA]</scope>
    <source>
        <strain evidence="1 2">IMMIB AFH-6</strain>
    </source>
</reference>
<evidence type="ECO:0000313" key="2">
    <source>
        <dbReference type="Proteomes" id="UP000781958"/>
    </source>
</evidence>
<keyword evidence="2" id="KW-1185">Reference proteome</keyword>
<gene>
    <name evidence="1" type="ORF">J2851_003543</name>
</gene>
<evidence type="ECO:0000313" key="1">
    <source>
        <dbReference type="EMBL" id="MBP2293759.1"/>
    </source>
</evidence>
<comment type="caution">
    <text evidence="1">The sequence shown here is derived from an EMBL/GenBank/DDBJ whole genome shotgun (WGS) entry which is preliminary data.</text>
</comment>
<organism evidence="1 2">
    <name type="scientific">Azospirillum rugosum</name>
    <dbReference type="NCBI Taxonomy" id="416170"/>
    <lineage>
        <taxon>Bacteria</taxon>
        <taxon>Pseudomonadati</taxon>
        <taxon>Pseudomonadota</taxon>
        <taxon>Alphaproteobacteria</taxon>
        <taxon>Rhodospirillales</taxon>
        <taxon>Azospirillaceae</taxon>
        <taxon>Azospirillum</taxon>
    </lineage>
</organism>
<sequence>MDRSVTWAVDFSTGVATSEAGLVQFDGGPKDYRVVRARLLPSFAGAKVRLCHDALHAIRGAWAAQALERSCRLRSPY</sequence>